<evidence type="ECO:0000256" key="4">
    <source>
        <dbReference type="ARBA" id="ARBA00022989"/>
    </source>
</evidence>
<comment type="subcellular location">
    <subcellularLocation>
        <location evidence="1">Membrane</location>
        <topology evidence="1">Multi-pass membrane protein</topology>
    </subcellularLocation>
</comment>
<dbReference type="RefSeq" id="WP_122404582.1">
    <property type="nucleotide sequence ID" value="NZ_LS398110.1"/>
</dbReference>
<evidence type="ECO:0000313" key="7">
    <source>
        <dbReference type="EMBL" id="SPP97134.1"/>
    </source>
</evidence>
<protein>
    <recommendedName>
        <fullName evidence="9">AI-2E family transporter</fullName>
    </recommendedName>
</protein>
<accession>A0A2U3Q6V3</accession>
<evidence type="ECO:0000256" key="6">
    <source>
        <dbReference type="SAM" id="Phobius"/>
    </source>
</evidence>
<keyword evidence="5 6" id="KW-0472">Membrane</keyword>
<feature type="transmembrane region" description="Helical" evidence="6">
    <location>
        <begin position="288"/>
        <end position="317"/>
    </location>
</feature>
<proteinExistence type="inferred from homology"/>
<evidence type="ECO:0000256" key="5">
    <source>
        <dbReference type="ARBA" id="ARBA00023136"/>
    </source>
</evidence>
<dbReference type="PANTHER" id="PTHR21716:SF62">
    <property type="entry name" value="TRANSPORT PROTEIN YDBI-RELATED"/>
    <property type="match status" value="1"/>
</dbReference>
<dbReference type="GO" id="GO:0016020">
    <property type="term" value="C:membrane"/>
    <property type="evidence" value="ECO:0007669"/>
    <property type="project" value="UniProtKB-SubCell"/>
</dbReference>
<dbReference type="InterPro" id="IPR002549">
    <property type="entry name" value="AI-2E-like"/>
</dbReference>
<dbReference type="Pfam" id="PF01594">
    <property type="entry name" value="AI-2E_transport"/>
    <property type="match status" value="1"/>
</dbReference>
<keyword evidence="3 6" id="KW-0812">Transmembrane</keyword>
<dbReference type="PANTHER" id="PTHR21716">
    <property type="entry name" value="TRANSMEMBRANE PROTEIN"/>
    <property type="match status" value="1"/>
</dbReference>
<feature type="transmembrane region" description="Helical" evidence="6">
    <location>
        <begin position="253"/>
        <end position="276"/>
    </location>
</feature>
<dbReference type="GO" id="GO:0055085">
    <property type="term" value="P:transmembrane transport"/>
    <property type="evidence" value="ECO:0007669"/>
    <property type="project" value="TreeGrafter"/>
</dbReference>
<feature type="transmembrane region" description="Helical" evidence="6">
    <location>
        <begin position="189"/>
        <end position="212"/>
    </location>
</feature>
<sequence>MDRVEFMKRVAIAVAIATIPFLLWYFRSVVLVAVGAMLLSVVLDLMSQPLRWCRLPRAASVALTLVLLFALMGAAGYVFGTTLSNEMQDVVDRADLAARTIAGDLQGSRWGAAVLKRIDASQLSLASWAGNIVSVSSSLFASIVVMIGMGGYIVAQPALYRAEFRKLLPRRSAEWVEMTAGHIAASLKLWCIGQAIQMLLVGALTTLAVWLIGLPSPVALGVIAGLAEFIPYVGPLIAALPALLVATSQGWSLLAWTVVAYVAIQQIEGNLLLPVIQRRLVAIPPATMLFGILVVGAFFGLQGVVFAAPITVMVYATMENQARSKARGPCTCE</sequence>
<dbReference type="EMBL" id="LS398110">
    <property type="protein sequence ID" value="SPP97134.1"/>
    <property type="molecule type" value="Genomic_DNA"/>
</dbReference>
<feature type="transmembrane region" description="Helical" evidence="6">
    <location>
        <begin position="29"/>
        <end position="46"/>
    </location>
</feature>
<feature type="transmembrane region" description="Helical" evidence="6">
    <location>
        <begin position="58"/>
        <end position="79"/>
    </location>
</feature>
<name>A0A2U3Q6V3_9BRAD</name>
<organism evidence="7 8">
    <name type="scientific">Bradyrhizobium vignae</name>
    <dbReference type="NCBI Taxonomy" id="1549949"/>
    <lineage>
        <taxon>Bacteria</taxon>
        <taxon>Pseudomonadati</taxon>
        <taxon>Pseudomonadota</taxon>
        <taxon>Alphaproteobacteria</taxon>
        <taxon>Hyphomicrobiales</taxon>
        <taxon>Nitrobacteraceae</taxon>
        <taxon>Bradyrhizobium</taxon>
    </lineage>
</organism>
<keyword evidence="4 6" id="KW-1133">Transmembrane helix</keyword>
<dbReference type="AlphaFoldDB" id="A0A2U3Q6V3"/>
<gene>
    <name evidence="7" type="ORF">BRAD3257_6230</name>
</gene>
<dbReference type="KEGG" id="bvz:BRAD3257_6230"/>
<evidence type="ECO:0008006" key="9">
    <source>
        <dbReference type="Google" id="ProtNLM"/>
    </source>
</evidence>
<evidence type="ECO:0000256" key="3">
    <source>
        <dbReference type="ARBA" id="ARBA00022692"/>
    </source>
</evidence>
<feature type="transmembrane region" description="Helical" evidence="6">
    <location>
        <begin position="132"/>
        <end position="155"/>
    </location>
</feature>
<comment type="similarity">
    <text evidence="2">Belongs to the autoinducer-2 exporter (AI-2E) (TC 2.A.86) family.</text>
</comment>
<reference evidence="7 8" key="1">
    <citation type="submission" date="2018-03" db="EMBL/GenBank/DDBJ databases">
        <authorList>
            <person name="Gully D."/>
        </authorList>
    </citation>
    <scope>NUCLEOTIDE SEQUENCE [LARGE SCALE GENOMIC DNA]</scope>
    <source>
        <strain evidence="7">ORS3257</strain>
    </source>
</reference>
<feature type="transmembrane region" description="Helical" evidence="6">
    <location>
        <begin position="218"/>
        <end position="246"/>
    </location>
</feature>
<evidence type="ECO:0000256" key="1">
    <source>
        <dbReference type="ARBA" id="ARBA00004141"/>
    </source>
</evidence>
<evidence type="ECO:0000256" key="2">
    <source>
        <dbReference type="ARBA" id="ARBA00009773"/>
    </source>
</evidence>
<dbReference type="Proteomes" id="UP000246085">
    <property type="component" value="Chromosome BRAD3257"/>
</dbReference>
<evidence type="ECO:0000313" key="8">
    <source>
        <dbReference type="Proteomes" id="UP000246085"/>
    </source>
</evidence>